<gene>
    <name evidence="2" type="ORF">QWZ03_02320</name>
</gene>
<dbReference type="Proteomes" id="UP001180081">
    <property type="component" value="Unassembled WGS sequence"/>
</dbReference>
<keyword evidence="2" id="KW-0378">Hydrolase</keyword>
<keyword evidence="2" id="KW-0540">Nuclease</keyword>
<dbReference type="EMBL" id="JAUFPU010000002">
    <property type="protein sequence ID" value="MDN3575607.1"/>
    <property type="molecule type" value="Genomic_DNA"/>
</dbReference>
<reference evidence="2" key="1">
    <citation type="journal article" date="2014" name="Int. J. Syst. Evol. Microbiol.">
        <title>Complete genome of a new Firmicutes species belonging to the dominant human colonic microbiota ('Ruminococcus bicirculans') reveals two chromosomes and a selective capacity to utilize plant glucans.</title>
        <authorList>
            <consortium name="NISC Comparative Sequencing Program"/>
            <person name="Wegmann U."/>
            <person name="Louis P."/>
            <person name="Goesmann A."/>
            <person name="Henrissat B."/>
            <person name="Duncan S.H."/>
            <person name="Flint H.J."/>
        </authorList>
    </citation>
    <scope>NUCLEOTIDE SEQUENCE</scope>
    <source>
        <strain evidence="2">CECT 7703</strain>
    </source>
</reference>
<organism evidence="2 3">
    <name type="scientific">Chitinimonas viridis</name>
    <dbReference type="NCBI Taxonomy" id="664880"/>
    <lineage>
        <taxon>Bacteria</taxon>
        <taxon>Pseudomonadati</taxon>
        <taxon>Pseudomonadota</taxon>
        <taxon>Betaproteobacteria</taxon>
        <taxon>Neisseriales</taxon>
        <taxon>Chitinibacteraceae</taxon>
        <taxon>Chitinimonas</taxon>
    </lineage>
</organism>
<dbReference type="Pfam" id="PF01844">
    <property type="entry name" value="HNH"/>
    <property type="match status" value="1"/>
</dbReference>
<comment type="caution">
    <text evidence="2">The sequence shown here is derived from an EMBL/GenBank/DDBJ whole genome shotgun (WGS) entry which is preliminary data.</text>
</comment>
<protein>
    <submittedName>
        <fullName evidence="2">HNH endonuclease</fullName>
    </submittedName>
</protein>
<dbReference type="RefSeq" id="WP_290331251.1">
    <property type="nucleotide sequence ID" value="NZ_JAUFPU010000002.1"/>
</dbReference>
<dbReference type="InterPro" id="IPR002711">
    <property type="entry name" value="HNH"/>
</dbReference>
<dbReference type="GO" id="GO:0004519">
    <property type="term" value="F:endonuclease activity"/>
    <property type="evidence" value="ECO:0007669"/>
    <property type="project" value="UniProtKB-KW"/>
</dbReference>
<sequence>MAQSTPQAAILDEQGHRLLALLVQMLPKVKPNDPRTFVGYKQVHETLKLPQLGDTFGVSLQKQGLNSLAAWTAKAGKPGITGLIIDKDKLTPGPGYYKLFGKDQDDANWWLTEIQNAKDFDWTPYLAGNEAQSDDTTDNSWSRDELLASVAAYLDMQQLERAGTQFIKKKYYEELAGKFGRTVKSFEYRMQNISYVLSLMGRDWLSGLKPAKNVGANVAAQIEELIAEVEGKQIIPIVAFEIAVREDVKRKQLPQPLGSRDPKTTTSTVTQYQRDPSVKAWVLKQANGICECCDQQAPFAGSDGLPYLEVHHVRKLAEQGTDTTSNAVAVCPNCHRELHCGEQAKNLVEKLYSQVVRLIRE</sequence>
<keyword evidence="2" id="KW-0255">Endonuclease</keyword>
<keyword evidence="3" id="KW-1185">Reference proteome</keyword>
<dbReference type="Gene3D" id="1.10.30.50">
    <property type="match status" value="1"/>
</dbReference>
<dbReference type="InterPro" id="IPR003615">
    <property type="entry name" value="HNH_nuc"/>
</dbReference>
<dbReference type="CDD" id="cd00085">
    <property type="entry name" value="HNHc"/>
    <property type="match status" value="1"/>
</dbReference>
<evidence type="ECO:0000313" key="3">
    <source>
        <dbReference type="Proteomes" id="UP001180081"/>
    </source>
</evidence>
<name>A0ABT8B167_9NEIS</name>
<accession>A0ABT8B167</accession>
<evidence type="ECO:0000313" key="2">
    <source>
        <dbReference type="EMBL" id="MDN3575607.1"/>
    </source>
</evidence>
<evidence type="ECO:0000259" key="1">
    <source>
        <dbReference type="SMART" id="SM00507"/>
    </source>
</evidence>
<reference evidence="2" key="2">
    <citation type="submission" date="2023-06" db="EMBL/GenBank/DDBJ databases">
        <authorList>
            <person name="Lucena T."/>
            <person name="Sun Q."/>
        </authorList>
    </citation>
    <scope>NUCLEOTIDE SEQUENCE</scope>
    <source>
        <strain evidence="2">CECT 7703</strain>
    </source>
</reference>
<dbReference type="SMART" id="SM00507">
    <property type="entry name" value="HNHc"/>
    <property type="match status" value="1"/>
</dbReference>
<feature type="domain" description="HNH nuclease" evidence="1">
    <location>
        <begin position="277"/>
        <end position="336"/>
    </location>
</feature>
<proteinExistence type="predicted"/>